<dbReference type="InterPro" id="IPR052162">
    <property type="entry name" value="Sensor_kinase/Photoreceptor"/>
</dbReference>
<dbReference type="EC" id="2.7.13.3" evidence="2"/>
<reference evidence="8 9" key="1">
    <citation type="submission" date="2018-08" db="EMBL/GenBank/DDBJ databases">
        <title>A genome reference for cultivated species of the human gut microbiota.</title>
        <authorList>
            <person name="Zou Y."/>
            <person name="Xue W."/>
            <person name="Luo G."/>
        </authorList>
    </citation>
    <scope>NUCLEOTIDE SEQUENCE [LARGE SCALE GENOMIC DNA]</scope>
    <source>
        <strain evidence="8 9">AM23-7AC</strain>
    </source>
</reference>
<dbReference type="PROSITE" id="PS50112">
    <property type="entry name" value="PAS"/>
    <property type="match status" value="2"/>
</dbReference>
<feature type="domain" description="PAS" evidence="6">
    <location>
        <begin position="38"/>
        <end position="77"/>
    </location>
</feature>
<dbReference type="Pfam" id="PF08447">
    <property type="entry name" value="PAS_3"/>
    <property type="match status" value="2"/>
</dbReference>
<evidence type="ECO:0000313" key="8">
    <source>
        <dbReference type="EMBL" id="RHF79716.1"/>
    </source>
</evidence>
<dbReference type="AlphaFoldDB" id="A0A414QG03"/>
<dbReference type="PANTHER" id="PTHR43304">
    <property type="entry name" value="PHYTOCHROME-LIKE PROTEIN CPH1"/>
    <property type="match status" value="1"/>
</dbReference>
<dbReference type="InterPro" id="IPR013655">
    <property type="entry name" value="PAS_fold_3"/>
</dbReference>
<evidence type="ECO:0000256" key="5">
    <source>
        <dbReference type="ARBA" id="ARBA00022777"/>
    </source>
</evidence>
<evidence type="ECO:0000256" key="2">
    <source>
        <dbReference type="ARBA" id="ARBA00012438"/>
    </source>
</evidence>
<comment type="catalytic activity">
    <reaction evidence="1">
        <text>ATP + protein L-histidine = ADP + protein N-phospho-L-histidine.</text>
        <dbReference type="EC" id="2.7.13.3"/>
    </reaction>
</comment>
<dbReference type="InterPro" id="IPR000014">
    <property type="entry name" value="PAS"/>
</dbReference>
<dbReference type="NCBIfam" id="TIGR00229">
    <property type="entry name" value="sensory_box"/>
    <property type="match status" value="2"/>
</dbReference>
<feature type="domain" description="PAS" evidence="6">
    <location>
        <begin position="164"/>
        <end position="218"/>
    </location>
</feature>
<dbReference type="PROSITE" id="PS50113">
    <property type="entry name" value="PAC"/>
    <property type="match status" value="1"/>
</dbReference>
<sequence>MKQLITPDKVQKEMLTDFIIMGETRGLIGGYCENEFPVYYANEEMARMLGYDAVEEMVEAIDGKVINTIHPDDREQVIKDIGGEYYEGLTYETTYRMPRKDGSWFWTVDKGKVIRTEDGKLAIISACQDMTSFVERHKKLEEQNMLSQATIDNIPGGYHRCSLEEGHPFLYISDRFLAILGWTREEIKTIFDNKFDNVLHPDDRNLSAKYTARILDTCGHGFTQDQIYRVLGKNGYHWVTDATTLVKSGNQTFFQGNITDITDFVKDKEKKRKNWKTATRF</sequence>
<evidence type="ECO:0000313" key="9">
    <source>
        <dbReference type="Proteomes" id="UP000285666"/>
    </source>
</evidence>
<evidence type="ECO:0000259" key="6">
    <source>
        <dbReference type="PROSITE" id="PS50112"/>
    </source>
</evidence>
<comment type="caution">
    <text evidence="8">The sequence shown here is derived from an EMBL/GenBank/DDBJ whole genome shotgun (WGS) entry which is preliminary data.</text>
</comment>
<dbReference type="InterPro" id="IPR000700">
    <property type="entry name" value="PAS-assoc_C"/>
</dbReference>
<dbReference type="Proteomes" id="UP000285666">
    <property type="component" value="Unassembled WGS sequence"/>
</dbReference>
<feature type="domain" description="PAC" evidence="7">
    <location>
        <begin position="91"/>
        <end position="142"/>
    </location>
</feature>
<keyword evidence="5" id="KW-0418">Kinase</keyword>
<protein>
    <recommendedName>
        <fullName evidence="2">histidine kinase</fullName>
        <ecNumber evidence="2">2.7.13.3</ecNumber>
    </recommendedName>
</protein>
<evidence type="ECO:0000259" key="7">
    <source>
        <dbReference type="PROSITE" id="PS50113"/>
    </source>
</evidence>
<keyword evidence="4" id="KW-0808">Transferase</keyword>
<dbReference type="RefSeq" id="WP_118236801.1">
    <property type="nucleotide sequence ID" value="NZ_QRHN01000004.1"/>
</dbReference>
<proteinExistence type="predicted"/>
<name>A0A414QG03_9FIRM</name>
<evidence type="ECO:0000256" key="3">
    <source>
        <dbReference type="ARBA" id="ARBA00022553"/>
    </source>
</evidence>
<dbReference type="Gene3D" id="3.30.450.20">
    <property type="entry name" value="PAS domain"/>
    <property type="match status" value="2"/>
</dbReference>
<dbReference type="GO" id="GO:0004673">
    <property type="term" value="F:protein histidine kinase activity"/>
    <property type="evidence" value="ECO:0007669"/>
    <property type="project" value="UniProtKB-EC"/>
</dbReference>
<accession>A0A414QG03</accession>
<gene>
    <name evidence="8" type="ORF">DW658_04700</name>
</gene>
<dbReference type="SMART" id="SM00086">
    <property type="entry name" value="PAC"/>
    <property type="match status" value="2"/>
</dbReference>
<evidence type="ECO:0000256" key="1">
    <source>
        <dbReference type="ARBA" id="ARBA00000085"/>
    </source>
</evidence>
<dbReference type="PANTHER" id="PTHR43304:SF1">
    <property type="entry name" value="PAC DOMAIN-CONTAINING PROTEIN"/>
    <property type="match status" value="1"/>
</dbReference>
<dbReference type="InterPro" id="IPR001610">
    <property type="entry name" value="PAC"/>
</dbReference>
<dbReference type="EMBL" id="QRHN01000004">
    <property type="protein sequence ID" value="RHF79716.1"/>
    <property type="molecule type" value="Genomic_DNA"/>
</dbReference>
<dbReference type="CDD" id="cd00130">
    <property type="entry name" value="PAS"/>
    <property type="match status" value="2"/>
</dbReference>
<keyword evidence="3" id="KW-0597">Phosphoprotein</keyword>
<evidence type="ECO:0000256" key="4">
    <source>
        <dbReference type="ARBA" id="ARBA00022679"/>
    </source>
</evidence>
<organism evidence="8 9">
    <name type="scientific">Dorea formicigenerans</name>
    <dbReference type="NCBI Taxonomy" id="39486"/>
    <lineage>
        <taxon>Bacteria</taxon>
        <taxon>Bacillati</taxon>
        <taxon>Bacillota</taxon>
        <taxon>Clostridia</taxon>
        <taxon>Lachnospirales</taxon>
        <taxon>Lachnospiraceae</taxon>
        <taxon>Dorea</taxon>
    </lineage>
</organism>
<dbReference type="SUPFAM" id="SSF55785">
    <property type="entry name" value="PYP-like sensor domain (PAS domain)"/>
    <property type="match status" value="2"/>
</dbReference>
<dbReference type="InterPro" id="IPR035965">
    <property type="entry name" value="PAS-like_dom_sf"/>
</dbReference>